<evidence type="ECO:0000256" key="2">
    <source>
        <dbReference type="SAM" id="Coils"/>
    </source>
</evidence>
<dbReference type="InterPro" id="IPR052155">
    <property type="entry name" value="Biofilm_reg_signaling"/>
</dbReference>
<dbReference type="NCBIfam" id="TIGR00254">
    <property type="entry name" value="GGDEF"/>
    <property type="match status" value="1"/>
</dbReference>
<feature type="domain" description="PAC" evidence="3">
    <location>
        <begin position="90"/>
        <end position="141"/>
    </location>
</feature>
<feature type="domain" description="GGDEF" evidence="5">
    <location>
        <begin position="337"/>
        <end position="469"/>
    </location>
</feature>
<dbReference type="Gene3D" id="3.20.20.450">
    <property type="entry name" value="EAL domain"/>
    <property type="match status" value="1"/>
</dbReference>
<dbReference type="GO" id="GO:0071732">
    <property type="term" value="P:cellular response to nitric oxide"/>
    <property type="evidence" value="ECO:0007669"/>
    <property type="project" value="UniProtKB-ARBA"/>
</dbReference>
<dbReference type="Pfam" id="PF00563">
    <property type="entry name" value="EAL"/>
    <property type="match status" value="1"/>
</dbReference>
<name>A0A254N9Z3_9BURK</name>
<dbReference type="InterPro" id="IPR000700">
    <property type="entry name" value="PAS-assoc_C"/>
</dbReference>
<sequence>MSHAPDASDNPVLDQVVRELDVILANAGVGVVFVKARTLVRCNQRYADIYGFASPEAAVGRSSLELYRTEAEARELGRRAYPVLAAGETFRVEQLMRRQNGELFWTHLTGRLINPDDPAEGSIWIVDDIQDRKEADATLADLHAEQQLILDHAMVGIVFLRGRRVTRCNRAFEQLFGYDPGELDGALSRAWYLNDEDWKAAGDLCYEPLSRGESFHAEMLLGRKDGTPVWCEVRSKAIDRSDLSRGSIWITQDITARKQAELELVQAKAQLEALVAQRTLELSQTVAELELKMAQQQAAEARAERLALFDGLTGLPNRHLLADRASQAIDIARRSDEPLAVLFLDLDHFKNVNDTLGHRVGDSLLTQLAARLRGAVREQDTVARMGGDEFVLVLPLTDIAGAAHLATKLMTLASAPFPVDGQELMVTPSMGIAMFPTDGDDFEALCKCADAAMYRAKRDGRNAYRFFTSEMQAQSARALQLENALRRALERQQLSLHYQPQFALGEDDARCIIGAEALLRWHHPDLGWVSPAEFIPVAEASGLILPIGEWVLREALTQLRRWDAAGLPPLTMAVNLSAVQFRHDDLPELVGRVLDEVGMPAERLELELTEGAAMDNPSVAITVMNELHARGVQLSIDDFGTGYSSLAYLKKFRVGKLKIDQSFVRDLTEDAEDRAIVDAVIRMAAALGLQTLAEGVETEGQLAFLRHQGCQAVQGFLFSRPLTAQAFAEFVLAQVAATSAAAPLSAYAL</sequence>
<evidence type="ECO:0000259" key="5">
    <source>
        <dbReference type="PROSITE" id="PS50887"/>
    </source>
</evidence>
<dbReference type="PROSITE" id="PS50883">
    <property type="entry name" value="EAL"/>
    <property type="match status" value="1"/>
</dbReference>
<dbReference type="InterPro" id="IPR000014">
    <property type="entry name" value="PAS"/>
</dbReference>
<evidence type="ECO:0000259" key="4">
    <source>
        <dbReference type="PROSITE" id="PS50883"/>
    </source>
</evidence>
<comment type="catalytic activity">
    <reaction evidence="1">
        <text>3',3'-c-di-GMP + H2O = 5'-phosphoguanylyl(3'-&gt;5')guanosine + H(+)</text>
        <dbReference type="Rhea" id="RHEA:24902"/>
        <dbReference type="ChEBI" id="CHEBI:15377"/>
        <dbReference type="ChEBI" id="CHEBI:15378"/>
        <dbReference type="ChEBI" id="CHEBI:58754"/>
        <dbReference type="ChEBI" id="CHEBI:58805"/>
        <dbReference type="EC" id="3.1.4.52"/>
    </reaction>
    <physiologicalReaction direction="left-to-right" evidence="1">
        <dbReference type="Rhea" id="RHEA:24903"/>
    </physiologicalReaction>
</comment>
<dbReference type="RefSeq" id="WP_088482695.1">
    <property type="nucleotide sequence ID" value="NZ_NISI01000002.1"/>
</dbReference>
<dbReference type="OrthoDB" id="9813903at2"/>
<dbReference type="Gene3D" id="3.30.70.270">
    <property type="match status" value="1"/>
</dbReference>
<dbReference type="SMART" id="SM00091">
    <property type="entry name" value="PAS"/>
    <property type="match status" value="2"/>
</dbReference>
<gene>
    <name evidence="6" type="ORF">CDO81_08225</name>
</gene>
<dbReference type="InterPro" id="IPR001610">
    <property type="entry name" value="PAC"/>
</dbReference>
<protein>
    <submittedName>
        <fullName evidence="6">GGDEF domain-containing protein</fullName>
    </submittedName>
</protein>
<dbReference type="NCBIfam" id="TIGR00229">
    <property type="entry name" value="sensory_box"/>
    <property type="match status" value="2"/>
</dbReference>
<dbReference type="InterPro" id="IPR000160">
    <property type="entry name" value="GGDEF_dom"/>
</dbReference>
<dbReference type="SUPFAM" id="SSF141868">
    <property type="entry name" value="EAL domain-like"/>
    <property type="match status" value="1"/>
</dbReference>
<evidence type="ECO:0000259" key="3">
    <source>
        <dbReference type="PROSITE" id="PS50113"/>
    </source>
</evidence>
<dbReference type="InterPro" id="IPR001633">
    <property type="entry name" value="EAL_dom"/>
</dbReference>
<dbReference type="GO" id="GO:0071111">
    <property type="term" value="F:cyclic-guanylate-specific phosphodiesterase activity"/>
    <property type="evidence" value="ECO:0007669"/>
    <property type="project" value="UniProtKB-EC"/>
</dbReference>
<dbReference type="PANTHER" id="PTHR44757:SF2">
    <property type="entry name" value="BIOFILM ARCHITECTURE MAINTENANCE PROTEIN MBAA"/>
    <property type="match status" value="1"/>
</dbReference>
<feature type="coiled-coil region" evidence="2">
    <location>
        <begin position="257"/>
        <end position="306"/>
    </location>
</feature>
<dbReference type="SUPFAM" id="SSF55073">
    <property type="entry name" value="Nucleotide cyclase"/>
    <property type="match status" value="1"/>
</dbReference>
<accession>A0A254N9Z3</accession>
<dbReference type="InterPro" id="IPR043128">
    <property type="entry name" value="Rev_trsase/Diguanyl_cyclase"/>
</dbReference>
<evidence type="ECO:0000256" key="1">
    <source>
        <dbReference type="ARBA" id="ARBA00051114"/>
    </source>
</evidence>
<dbReference type="Pfam" id="PF00990">
    <property type="entry name" value="GGDEF"/>
    <property type="match status" value="1"/>
</dbReference>
<dbReference type="Proteomes" id="UP000197446">
    <property type="component" value="Unassembled WGS sequence"/>
</dbReference>
<evidence type="ECO:0000313" key="6">
    <source>
        <dbReference type="EMBL" id="OWR04560.1"/>
    </source>
</evidence>
<dbReference type="InterPro" id="IPR029787">
    <property type="entry name" value="Nucleotide_cyclase"/>
</dbReference>
<dbReference type="FunFam" id="3.20.20.450:FF:000001">
    <property type="entry name" value="Cyclic di-GMP phosphodiesterase yahA"/>
    <property type="match status" value="1"/>
</dbReference>
<dbReference type="SMART" id="SM00052">
    <property type="entry name" value="EAL"/>
    <property type="match status" value="1"/>
</dbReference>
<dbReference type="CDD" id="cd00130">
    <property type="entry name" value="PAS"/>
    <property type="match status" value="1"/>
</dbReference>
<dbReference type="SUPFAM" id="SSF55785">
    <property type="entry name" value="PYP-like sensor domain (PAS domain)"/>
    <property type="match status" value="2"/>
</dbReference>
<dbReference type="CDD" id="cd01949">
    <property type="entry name" value="GGDEF"/>
    <property type="match status" value="1"/>
</dbReference>
<dbReference type="PROSITE" id="PS50113">
    <property type="entry name" value="PAC"/>
    <property type="match status" value="2"/>
</dbReference>
<dbReference type="Gene3D" id="3.30.450.20">
    <property type="entry name" value="PAS domain"/>
    <property type="match status" value="2"/>
</dbReference>
<dbReference type="PANTHER" id="PTHR44757">
    <property type="entry name" value="DIGUANYLATE CYCLASE DGCP"/>
    <property type="match status" value="1"/>
</dbReference>
<dbReference type="InterPro" id="IPR035919">
    <property type="entry name" value="EAL_sf"/>
</dbReference>
<reference evidence="6 7" key="1">
    <citation type="journal article" date="2007" name="Int. J. Syst. Evol. Microbiol.">
        <title>Description of Pelomonas aquatica sp. nov. and Pelomonas puraquae sp. nov., isolated from industrial and haemodialysis water.</title>
        <authorList>
            <person name="Gomila M."/>
            <person name="Bowien B."/>
            <person name="Falsen E."/>
            <person name="Moore E.R."/>
            <person name="Lalucat J."/>
        </authorList>
    </citation>
    <scope>NUCLEOTIDE SEQUENCE [LARGE SCALE GENOMIC DNA]</scope>
    <source>
        <strain evidence="6 7">CCUG 52769</strain>
    </source>
</reference>
<dbReference type="PROSITE" id="PS50887">
    <property type="entry name" value="GGDEF"/>
    <property type="match status" value="1"/>
</dbReference>
<dbReference type="Pfam" id="PF13426">
    <property type="entry name" value="PAS_9"/>
    <property type="match status" value="2"/>
</dbReference>
<dbReference type="CDD" id="cd01948">
    <property type="entry name" value="EAL"/>
    <property type="match status" value="1"/>
</dbReference>
<dbReference type="EMBL" id="NISI01000002">
    <property type="protein sequence ID" value="OWR04560.1"/>
    <property type="molecule type" value="Genomic_DNA"/>
</dbReference>
<dbReference type="AlphaFoldDB" id="A0A254N9Z3"/>
<organism evidence="6 7">
    <name type="scientific">Roseateles puraquae</name>
    <dbReference type="NCBI Taxonomy" id="431059"/>
    <lineage>
        <taxon>Bacteria</taxon>
        <taxon>Pseudomonadati</taxon>
        <taxon>Pseudomonadota</taxon>
        <taxon>Betaproteobacteria</taxon>
        <taxon>Burkholderiales</taxon>
        <taxon>Sphaerotilaceae</taxon>
        <taxon>Roseateles</taxon>
    </lineage>
</organism>
<dbReference type="SMART" id="SM00267">
    <property type="entry name" value="GGDEF"/>
    <property type="match status" value="1"/>
</dbReference>
<dbReference type="FunFam" id="3.30.70.270:FF:000001">
    <property type="entry name" value="Diguanylate cyclase domain protein"/>
    <property type="match status" value="1"/>
</dbReference>
<dbReference type="SMART" id="SM00086">
    <property type="entry name" value="PAC"/>
    <property type="match status" value="2"/>
</dbReference>
<feature type="domain" description="EAL" evidence="4">
    <location>
        <begin position="478"/>
        <end position="735"/>
    </location>
</feature>
<proteinExistence type="predicted"/>
<keyword evidence="7" id="KW-1185">Reference proteome</keyword>
<evidence type="ECO:0000313" key="7">
    <source>
        <dbReference type="Proteomes" id="UP000197446"/>
    </source>
</evidence>
<comment type="caution">
    <text evidence="6">The sequence shown here is derived from an EMBL/GenBank/DDBJ whole genome shotgun (WGS) entry which is preliminary data.</text>
</comment>
<dbReference type="InterPro" id="IPR035965">
    <property type="entry name" value="PAS-like_dom_sf"/>
</dbReference>
<feature type="domain" description="PAC" evidence="3">
    <location>
        <begin position="215"/>
        <end position="266"/>
    </location>
</feature>
<keyword evidence="2" id="KW-0175">Coiled coil</keyword>